<reference evidence="6" key="5">
    <citation type="journal article" date="2013" name="PLoS ONE">
        <title>Identification of estrogen target genes during zebrafish embryonic development through transcriptomic analysis.</title>
        <authorList>
            <person name="Hao R."/>
            <person name="Bondesson M."/>
            <person name="Singh A.V."/>
            <person name="Riu A."/>
            <person name="McCollum C.W."/>
            <person name="Knudsen T.B."/>
            <person name="Gorelick D.A."/>
            <person name="Gustafsson J.A."/>
        </authorList>
    </citation>
    <scope>NUCLEOTIDE SEQUENCE</scope>
    <source>
        <strain evidence="6">Tuebingen</strain>
    </source>
</reference>
<dbReference type="GeneID" id="767742"/>
<feature type="active site" evidence="2">
    <location>
        <position position="316"/>
    </location>
</feature>
<reference evidence="4" key="2">
    <citation type="submission" date="2011-07" db="UniProtKB">
        <authorList>
            <consortium name="Ensembl"/>
        </authorList>
    </citation>
    <scope>IDENTIFICATION</scope>
    <source>
        <strain evidence="4">Tuebingen</strain>
    </source>
</reference>
<dbReference type="GO" id="GO:0003810">
    <property type="term" value="F:protein-glutamine gamma-glutamyltransferase activity"/>
    <property type="evidence" value="ECO:0000318"/>
    <property type="project" value="GO_Central"/>
</dbReference>
<dbReference type="PIRSF" id="PIRSF000459">
    <property type="entry name" value="TGM_EBP42"/>
    <property type="match status" value="1"/>
</dbReference>
<dbReference type="SMART" id="SM00460">
    <property type="entry name" value="TGc"/>
    <property type="match status" value="1"/>
</dbReference>
<dbReference type="EMBL" id="CR376727">
    <property type="status" value="NOT_ANNOTATED_CDS"/>
    <property type="molecule type" value="Genomic_DNA"/>
</dbReference>
<dbReference type="GO" id="GO:0007399">
    <property type="term" value="P:nervous system development"/>
    <property type="evidence" value="ECO:0007669"/>
    <property type="project" value="UniProtKB-ARBA"/>
</dbReference>
<dbReference type="InterPro" id="IPR014756">
    <property type="entry name" value="Ig_E-set"/>
</dbReference>
<dbReference type="PANTHER" id="PTHR11590">
    <property type="entry name" value="PROTEIN-GLUTAMINE GAMMA-GLUTAMYLTRANSFERASE"/>
    <property type="match status" value="1"/>
</dbReference>
<dbReference type="Pfam" id="PF01841">
    <property type="entry name" value="Transglut_core"/>
    <property type="match status" value="1"/>
</dbReference>
<feature type="active site" evidence="2">
    <location>
        <position position="398"/>
    </location>
</feature>
<dbReference type="GeneTree" id="ENSGT01050000244939"/>
<dbReference type="InterPro" id="IPR002931">
    <property type="entry name" value="Transglutaminase-like"/>
</dbReference>
<reference evidence="6" key="1">
    <citation type="journal article" date="2010" name="PLoS ONE">
        <title>A live zebrafish-based screening system for human nuclear receptor ligand and cofactor discovery.</title>
        <authorList>
            <person name="Tiefenbach J."/>
            <person name="Moll P.R."/>
            <person name="Nelson M.R."/>
            <person name="Hu C."/>
            <person name="Baev L."/>
            <person name="Kislinger T."/>
            <person name="Krause H.M."/>
        </authorList>
    </citation>
    <scope>NUCLEOTIDE SEQUENCE</scope>
    <source>
        <strain evidence="6">Tuebingen</strain>
    </source>
</reference>
<evidence type="ECO:0007829" key="8">
    <source>
        <dbReference type="PeptideAtlas" id="F1QC84"/>
    </source>
</evidence>
<dbReference type="HOGENOM" id="CLU_013435_0_2_1"/>
<accession>A0A8M3AP15</accession>
<dbReference type="InterPro" id="IPR008958">
    <property type="entry name" value="Transglutaminase_C"/>
</dbReference>
<evidence type="ECO:0000313" key="5">
    <source>
        <dbReference type="Proteomes" id="UP000000437"/>
    </source>
</evidence>
<keyword evidence="5" id="KW-1185">Reference proteome</keyword>
<dbReference type="OMA" id="YEYQTQL"/>
<dbReference type="AlphaFoldDB" id="F1QC84"/>
<dbReference type="InterPro" id="IPR050779">
    <property type="entry name" value="Transglutaminase"/>
</dbReference>
<comment type="similarity">
    <text evidence="1">Belongs to the transglutaminase superfamily. Transglutaminase family.</text>
</comment>
<evidence type="ECO:0000256" key="1">
    <source>
        <dbReference type="ARBA" id="ARBA00005968"/>
    </source>
</evidence>
<reference evidence="6" key="3">
    <citation type="journal article" date="2012" name="Amino Acids">
        <title>Characterization of the transglutaminase gene family in zebrafish and in vivo analysis of transglutaminase-dependent bone mineralization.</title>
        <authorList>
            <person name="Deasey S."/>
            <person name="Grichenko O."/>
            <person name="Du S."/>
            <person name="Nurminskaya M."/>
        </authorList>
    </citation>
    <scope>NUCLEOTIDE SEQUENCE</scope>
    <source>
        <strain evidence="6">Tuebingen</strain>
    </source>
</reference>
<keyword evidence="8" id="KW-1267">Proteomics identification</keyword>
<sequence length="726" mass="80890">MALPSHLPWPWGSQRARIAFAISNALEVSLPECESLPGVMPRGPLPQTLSVQSLDMHITENKQAHNTSMYKNSSLIVRRNKEFLIDILFDRPFDETQDTVQLEFMIGSVPDENKGTYITVSFGSVKTESSWRGRLLEKQGNSIRVGITPDVQSIIGRFSTFAVVVNETGKRRTEKNSATDFYVLFNPWDPSDQVYMPNEAERQEYVMNDVGTIYNGEINDISFRSWNYGQFEEGVLDACLFILDSGKMPLMYRGNATEVARQASALMNSIDDNGVLAGNWTGDYSSGTAPTAWTGSAEILLKYASKGGAPVCFAQCWVFAGTLNTFFRALGIPARVITNYCSAHDNGGNIKANIMLNPDGSVNRKKTRDSIWNYHCWNEVFMKRFDLPDQYSGWQVADCTPQETSDGLYRCGPTSVKCIKEGDLSYSFDSRFVFAEVNSDVVFHQFDKYGNSKIVHVDTTYVGQLIVTKRPNTNGYIDITLNYKYPKGSAEDKRVMQLAERRGIPKRKYSPLPDAGVQIDIKAETIKIGENFTLTMNIKNQTSQTSTVSLTVTGCAMYYTGLTSSTFKLENYSSTVDAWQTTPVTMKVQAAEYMSFLVEQSNLLFVVHGQVNETGKSVSAMRVINLRPPELMMKVTGVPQVGRDLMVSVSFQNPYNFTLKNVQLRLDGAGLTPTKVKSYDQVAPGGSVQYTDTITPYSPGRKVLIGCLDCIPLSQITNQLEINVVN</sequence>
<reference evidence="4 5" key="4">
    <citation type="journal article" date="2013" name="Nature">
        <title>The zebrafish reference genome sequence and its relationship to the human genome.</title>
        <authorList>
            <consortium name="Genome Reference Consortium Zebrafish"/>
            <person name="Howe K."/>
            <person name="Clark M.D."/>
            <person name="Torroja C.F."/>
            <person name="Torrance J."/>
            <person name="Berthelot C."/>
            <person name="Muffato M."/>
            <person name="Collins J.E."/>
            <person name="Humphray S."/>
            <person name="McLaren K."/>
            <person name="Matthews L."/>
            <person name="McLaren S."/>
            <person name="Sealy I."/>
            <person name="Caccamo M."/>
            <person name="Churcher C."/>
            <person name="Scott C."/>
            <person name="Barrett J.C."/>
            <person name="Koch R."/>
            <person name="Rauch G.J."/>
            <person name="White S."/>
            <person name="Chow W."/>
            <person name="Kilian B."/>
            <person name="Quintais L.T."/>
            <person name="Guerra-Assuncao J.A."/>
            <person name="Zhou Y."/>
            <person name="Gu Y."/>
            <person name="Yen J."/>
            <person name="Vogel J.H."/>
            <person name="Eyre T."/>
            <person name="Redmond S."/>
            <person name="Banerjee R."/>
            <person name="Chi J."/>
            <person name="Fu B."/>
            <person name="Langley E."/>
            <person name="Maguire S.F."/>
            <person name="Laird G.K."/>
            <person name="Lloyd D."/>
            <person name="Kenyon E."/>
            <person name="Donaldson S."/>
            <person name="Sehra H."/>
            <person name="Almeida-King J."/>
            <person name="Loveland J."/>
            <person name="Trevanion S."/>
            <person name="Jones M."/>
            <person name="Quail M."/>
            <person name="Willey D."/>
            <person name="Hunt A."/>
            <person name="Burton J."/>
            <person name="Sims S."/>
            <person name="McLay K."/>
            <person name="Plumb B."/>
            <person name="Davis J."/>
            <person name="Clee C."/>
            <person name="Oliver K."/>
            <person name="Clark R."/>
            <person name="Riddle C."/>
            <person name="Elliot D."/>
            <person name="Eliott D."/>
            <person name="Threadgold G."/>
            <person name="Harden G."/>
            <person name="Ware D."/>
            <person name="Begum S."/>
            <person name="Mortimore B."/>
            <person name="Mortimer B."/>
            <person name="Kerry G."/>
            <person name="Heath P."/>
            <person name="Phillimore B."/>
            <person name="Tracey A."/>
            <person name="Corby N."/>
            <person name="Dunn M."/>
            <person name="Johnson C."/>
            <person name="Wood J."/>
            <person name="Clark S."/>
            <person name="Pelan S."/>
            <person name="Griffiths G."/>
            <person name="Smith M."/>
            <person name="Glithero R."/>
            <person name="Howden P."/>
            <person name="Barker N."/>
            <person name="Lloyd C."/>
            <person name="Stevens C."/>
            <person name="Harley J."/>
            <person name="Holt K."/>
            <person name="Panagiotidis G."/>
            <person name="Lovell J."/>
            <person name="Beasley H."/>
            <person name="Henderson C."/>
            <person name="Gordon D."/>
            <person name="Auger K."/>
            <person name="Wright D."/>
            <person name="Collins J."/>
            <person name="Raisen C."/>
            <person name="Dyer L."/>
            <person name="Leung K."/>
            <person name="Robertson L."/>
            <person name="Ambridge K."/>
            <person name="Leongamornlert D."/>
            <person name="McGuire S."/>
            <person name="Gilderthorp R."/>
            <person name="Griffiths C."/>
            <person name="Manthravadi D."/>
            <person name="Nichol S."/>
            <person name="Barker G."/>
            <person name="Whitehead S."/>
            <person name="Kay M."/>
            <person name="Brown J."/>
            <person name="Murnane C."/>
            <person name="Gray E."/>
            <person name="Humphries M."/>
            <person name="Sycamore N."/>
            <person name="Barker D."/>
            <person name="Saunders D."/>
            <person name="Wallis J."/>
            <person name="Babbage A."/>
            <person name="Hammond S."/>
            <person name="Mashreghi-Mohammadi M."/>
            <person name="Barr L."/>
            <person name="Martin S."/>
            <person name="Wray P."/>
            <person name="Ellington A."/>
            <person name="Matthews N."/>
            <person name="Ellwood M."/>
            <person name="Woodmansey R."/>
            <person name="Clark G."/>
            <person name="Cooper J."/>
            <person name="Cooper J."/>
            <person name="Tromans A."/>
            <person name="Grafham D."/>
            <person name="Skuce C."/>
            <person name="Pandian R."/>
            <person name="Andrews R."/>
            <person name="Harrison E."/>
            <person name="Kimberley A."/>
            <person name="Garnett J."/>
            <person name="Fosker N."/>
            <person name="Hall R."/>
            <person name="Garner P."/>
            <person name="Kelly D."/>
            <person name="Bird C."/>
            <person name="Palmer S."/>
            <person name="Gehring I."/>
            <person name="Berger A."/>
            <person name="Dooley C.M."/>
            <person name="Ersan-Urun Z."/>
            <person name="Eser C."/>
            <person name="Geiger H."/>
            <person name="Geisler M."/>
            <person name="Karotki L."/>
            <person name="Kirn A."/>
            <person name="Konantz J."/>
            <person name="Konantz M."/>
            <person name="Oberlander M."/>
            <person name="Rudolph-Geiger S."/>
            <person name="Teucke M."/>
            <person name="Lanz C."/>
            <person name="Raddatz G."/>
            <person name="Osoegawa K."/>
            <person name="Zhu B."/>
            <person name="Rapp A."/>
            <person name="Widaa S."/>
            <person name="Langford C."/>
            <person name="Yang F."/>
            <person name="Schuster S.C."/>
            <person name="Carter N.P."/>
            <person name="Harrow J."/>
            <person name="Ning Z."/>
            <person name="Herrero J."/>
            <person name="Searle S.M."/>
            <person name="Enright A."/>
            <person name="Geisler R."/>
            <person name="Plasterk R.H."/>
            <person name="Lee C."/>
            <person name="Westerfield M."/>
            <person name="de Jong P.J."/>
            <person name="Zon L.I."/>
            <person name="Postlethwait J.H."/>
            <person name="Nusslein-Volhard C."/>
            <person name="Hubbard T.J."/>
            <person name="Roest Crollius H."/>
            <person name="Rogers J."/>
            <person name="Stemple D.L."/>
        </authorList>
    </citation>
    <scope>NUCLEOTIDE SEQUENCE [LARGE SCALE GENOMIC DNA]</scope>
    <source>
        <strain evidence="4 5">Tuebingen</strain>
    </source>
</reference>
<dbReference type="PANTHER" id="PTHR11590:SF42">
    <property type="entry name" value="COAGULATION FACTOR XIII A CHAIN"/>
    <property type="match status" value="1"/>
</dbReference>
<dbReference type="Gene3D" id="3.90.260.10">
    <property type="entry name" value="Transglutaminase-like"/>
    <property type="match status" value="1"/>
</dbReference>
<dbReference type="Proteomes" id="UP000000437">
    <property type="component" value="Chromosome 24"/>
</dbReference>
<dbReference type="AGR" id="ZFIN:ZDB-GENE-060929-1250"/>
<dbReference type="KEGG" id="dre:767742"/>
<dbReference type="PhylomeDB" id="F1QC84"/>
<dbReference type="Ensembl" id="ENSDART00000146887.2">
    <property type="protein sequence ID" value="ENSDARP00000120334.1"/>
    <property type="gene ID" value="ENSDARG00000045453.8"/>
</dbReference>
<dbReference type="Bgee" id="ENSDARG00000045453">
    <property type="expression patterns" value="Expressed in bone element and 12 other cell types or tissues"/>
</dbReference>
<evidence type="ECO:0000313" key="7">
    <source>
        <dbReference type="ZFIN" id="ZDB-GENE-060929-1250"/>
    </source>
</evidence>
<dbReference type="InterPro" id="IPR036238">
    <property type="entry name" value="Transglutaminase_C_sf"/>
</dbReference>
<evidence type="ECO:0000259" key="3">
    <source>
        <dbReference type="SMART" id="SM00460"/>
    </source>
</evidence>
<gene>
    <name evidence="4 6 7" type="primary">f13a1a.1</name>
    <name evidence="6" type="synonym">zgc:152982</name>
</gene>
<dbReference type="InterPro" id="IPR001102">
    <property type="entry name" value="Transglutaminase_N"/>
</dbReference>
<reference evidence="6" key="6">
    <citation type="journal article" date="2016" name="Sci. Rep.">
        <title>Comprehensive and quantitative proteomic analyses of zebrafish plasma reveals conserved protein profiles between genders and between zebrafish and human.</title>
        <authorList>
            <person name="Li C."/>
            <person name="Tan X.F."/>
            <person name="Lim T.K."/>
            <person name="Lin Q."/>
            <person name="Gong Z."/>
        </authorList>
    </citation>
    <scope>NUCLEOTIDE SEQUENCE</scope>
    <source>
        <strain evidence="6">Tuebingen</strain>
    </source>
</reference>
<dbReference type="EMBL" id="CR392025">
    <property type="status" value="NOT_ANNOTATED_CDS"/>
    <property type="molecule type" value="Genomic_DNA"/>
</dbReference>
<reference evidence="6" key="9">
    <citation type="journal article" date="2019" name="Dis. Model. Mech.">
        <title>Reverse genetic screen reveals that Il34 facilitates yolk sac macrophage distribution and seeding of the brain.</title>
        <authorList>
            <person name="Kuil L.E."/>
            <person name="Oosterhof N."/>
            <person name="Geurts S.N."/>
            <person name="van der Linde H.C."/>
            <person name="Meijering E."/>
            <person name="van Ham T.J."/>
        </authorList>
    </citation>
    <scope>NUCLEOTIDE SEQUENCE</scope>
    <source>
        <strain evidence="6">Tuebingen</strain>
    </source>
</reference>
<dbReference type="InterPro" id="IPR013783">
    <property type="entry name" value="Ig-like_fold"/>
</dbReference>
<dbReference type="SUPFAM" id="SSF54001">
    <property type="entry name" value="Cysteine proteinases"/>
    <property type="match status" value="1"/>
</dbReference>
<reference evidence="6" key="11">
    <citation type="submission" date="2025-04" db="UniProtKB">
        <authorList>
            <consortium name="RefSeq"/>
        </authorList>
    </citation>
    <scope>IDENTIFICATION</scope>
    <source>
        <strain evidence="6">Tuebingen</strain>
    </source>
</reference>
<evidence type="ECO:0000313" key="6">
    <source>
        <dbReference type="RefSeq" id="NP_001070179.2"/>
    </source>
</evidence>
<dbReference type="FunFam" id="3.90.260.10:FF:000002">
    <property type="entry name" value="Erythrocyte membrane protein band 4.2"/>
    <property type="match status" value="1"/>
</dbReference>
<name>F1QC84_DANRE</name>
<evidence type="ECO:0000256" key="2">
    <source>
        <dbReference type="PIRSR" id="PIRSR000459-1"/>
    </source>
</evidence>
<dbReference type="OrthoDB" id="437511at2759"/>
<evidence type="ECO:0000313" key="4">
    <source>
        <dbReference type="Ensembl" id="ENSDARP00000120334"/>
    </source>
</evidence>
<dbReference type="PaxDb" id="7955-ENSDARP00000120334"/>
<dbReference type="RefSeq" id="NP_001070179.2">
    <property type="nucleotide sequence ID" value="NM_001076711.2"/>
</dbReference>
<dbReference type="SUPFAM" id="SSF81296">
    <property type="entry name" value="E set domains"/>
    <property type="match status" value="1"/>
</dbReference>
<reference evidence="6" key="8">
    <citation type="journal article" date="2019" name="BMC Genomics">
        <title>Transcriptome profiling analysis of sex-based differentially expressed mRNAs and lncRNAs in the brains of mature zebrafish (Danio rerio).</title>
        <authorList>
            <person name="Yuan W."/>
            <person name="Jiang S."/>
            <person name="Sun D."/>
            <person name="Wu Z."/>
            <person name="Wei C."/>
            <person name="Dai C."/>
            <person name="Jiang L."/>
            <person name="Peng S."/>
        </authorList>
    </citation>
    <scope>NUCLEOTIDE SEQUENCE</scope>
    <source>
        <strain evidence="6">Tuebingen</strain>
    </source>
</reference>
<dbReference type="SUPFAM" id="SSF49309">
    <property type="entry name" value="Transglutaminase, two C-terminal domains"/>
    <property type="match status" value="2"/>
</dbReference>
<reference evidence="6" key="7">
    <citation type="journal article" date="2017" name="Environ. Pollut.">
        <title>Metabolic disruption of zebrafish (Danio rerio) embryos by bisphenol A. An integrated metabolomic and transcriptomic approach.</title>
        <authorList>
            <person name="Ortiz-Villanueva E."/>
            <person name="Navarro-Martin L."/>
            <person name="Jaumot J."/>
            <person name="Benavente F."/>
            <person name="Sanz-Nebot V."/>
            <person name="Pina B."/>
            <person name="Tauler R."/>
        </authorList>
    </citation>
    <scope>NUCLEOTIDE SEQUENCE</scope>
    <source>
        <strain evidence="6">Tuebingen</strain>
    </source>
</reference>
<dbReference type="ZFIN" id="ZDB-GENE-060929-1250">
    <property type="gene designation" value="f13a1a.1"/>
</dbReference>
<dbReference type="eggNOG" id="ENOG502QQ46">
    <property type="taxonomic scope" value="Eukaryota"/>
</dbReference>
<feature type="domain" description="Transglutaminase-like" evidence="3">
    <location>
        <begin position="308"/>
        <end position="401"/>
    </location>
</feature>
<proteinExistence type="evidence at protein level"/>
<organism evidence="4">
    <name type="scientific">Danio rerio</name>
    <name type="common">Zebrafish</name>
    <name type="synonym">Brachydanio rerio</name>
    <dbReference type="NCBI Taxonomy" id="7955"/>
    <lineage>
        <taxon>Eukaryota</taxon>
        <taxon>Metazoa</taxon>
        <taxon>Chordata</taxon>
        <taxon>Craniata</taxon>
        <taxon>Vertebrata</taxon>
        <taxon>Euteleostomi</taxon>
        <taxon>Actinopterygii</taxon>
        <taxon>Neopterygii</taxon>
        <taxon>Teleostei</taxon>
        <taxon>Ostariophysi</taxon>
        <taxon>Cypriniformes</taxon>
        <taxon>Danionidae</taxon>
        <taxon>Danioninae</taxon>
        <taxon>Danio</taxon>
    </lineage>
</organism>
<protein>
    <submittedName>
        <fullName evidence="4 6">Coagulation factor XIII, A1 polypeptide a, tandem duplicate 1</fullName>
    </submittedName>
</protein>
<dbReference type="CTD" id="767742"/>
<dbReference type="Pfam" id="PF00868">
    <property type="entry name" value="Transglut_N"/>
    <property type="match status" value="1"/>
</dbReference>
<reference evidence="6" key="10">
    <citation type="journal article" date="2021" name="Development">
        <title>Ccn2a is an injury-induced matricellular factor that promotes cardiac regeneration in zebrafish.</title>
        <authorList>
            <person name="Mukherjee D."/>
            <person name="Wagh G."/>
            <person name="Mokalled M.H."/>
            <person name="Kontarakis Z."/>
            <person name="Dickson A.L."/>
            <person name="Rayrikar A."/>
            <person name="Gunther S."/>
            <person name="Poss K.D."/>
            <person name="Stainier D.Y.R."/>
            <person name="Patra C."/>
            <person name="Patra C."/>
        </authorList>
    </citation>
    <scope>NUCLEOTIDE SEQUENCE</scope>
    <source>
        <strain evidence="6">Tuebingen</strain>
    </source>
</reference>
<dbReference type="GO" id="GO:0072378">
    <property type="term" value="P:blood coagulation, fibrin clot formation"/>
    <property type="evidence" value="ECO:0000318"/>
    <property type="project" value="GO_Central"/>
</dbReference>
<feature type="active site" evidence="2">
    <location>
        <position position="375"/>
    </location>
</feature>
<dbReference type="InterPro" id="IPR038765">
    <property type="entry name" value="Papain-like_cys_pep_sf"/>
</dbReference>
<dbReference type="STRING" id="7955.ENSDARP00000120334"/>
<dbReference type="InterPro" id="IPR036985">
    <property type="entry name" value="Transglutaminase-like_sf"/>
</dbReference>
<accession>F1QC84</accession>
<dbReference type="Gene3D" id="2.60.40.10">
    <property type="entry name" value="Immunoglobulins"/>
    <property type="match status" value="3"/>
</dbReference>
<dbReference type="Pfam" id="PF00927">
    <property type="entry name" value="Transglut_C"/>
    <property type="match status" value="2"/>
</dbReference>
<dbReference type="InterPro" id="IPR023608">
    <property type="entry name" value="Transglutaminase_animal"/>
</dbReference>
<dbReference type="SMR" id="F1QC84"/>